<protein>
    <submittedName>
        <fullName evidence="3">Pentatricopeptide repeat-containing protein</fullName>
    </submittedName>
</protein>
<feature type="repeat" description="PPR" evidence="2">
    <location>
        <begin position="303"/>
        <end position="337"/>
    </location>
</feature>
<reference evidence="3" key="1">
    <citation type="journal article" date="2023" name="Science">
        <title>Elucidation of the pathway for biosynthesis of saponin adjuvants from the soapbark tree.</title>
        <authorList>
            <person name="Reed J."/>
            <person name="Orme A."/>
            <person name="El-Demerdash A."/>
            <person name="Owen C."/>
            <person name="Martin L.B.B."/>
            <person name="Misra R.C."/>
            <person name="Kikuchi S."/>
            <person name="Rejzek M."/>
            <person name="Martin A.C."/>
            <person name="Harkess A."/>
            <person name="Leebens-Mack J."/>
            <person name="Louveau T."/>
            <person name="Stephenson M.J."/>
            <person name="Osbourn A."/>
        </authorList>
    </citation>
    <scope>NUCLEOTIDE SEQUENCE</scope>
    <source>
        <strain evidence="3">S10</strain>
    </source>
</reference>
<dbReference type="PROSITE" id="PS51375">
    <property type="entry name" value="PPR"/>
    <property type="match status" value="3"/>
</dbReference>
<gene>
    <name evidence="3" type="ORF">O6P43_023974</name>
</gene>
<dbReference type="InterPro" id="IPR002885">
    <property type="entry name" value="PPR_rpt"/>
</dbReference>
<organism evidence="3 4">
    <name type="scientific">Quillaja saponaria</name>
    <name type="common">Soap bark tree</name>
    <dbReference type="NCBI Taxonomy" id="32244"/>
    <lineage>
        <taxon>Eukaryota</taxon>
        <taxon>Viridiplantae</taxon>
        <taxon>Streptophyta</taxon>
        <taxon>Embryophyta</taxon>
        <taxon>Tracheophyta</taxon>
        <taxon>Spermatophyta</taxon>
        <taxon>Magnoliopsida</taxon>
        <taxon>eudicotyledons</taxon>
        <taxon>Gunneridae</taxon>
        <taxon>Pentapetalae</taxon>
        <taxon>rosids</taxon>
        <taxon>fabids</taxon>
        <taxon>Fabales</taxon>
        <taxon>Quillajaceae</taxon>
        <taxon>Quillaja</taxon>
    </lineage>
</organism>
<dbReference type="Pfam" id="PF13041">
    <property type="entry name" value="PPR_2"/>
    <property type="match status" value="3"/>
</dbReference>
<proteinExistence type="predicted"/>
<feature type="repeat" description="PPR" evidence="2">
    <location>
        <begin position="101"/>
        <end position="135"/>
    </location>
</feature>
<dbReference type="PANTHER" id="PTHR47926:SF349">
    <property type="entry name" value="(WILD MALAYSIAN BANANA) HYPOTHETICAL PROTEIN"/>
    <property type="match status" value="1"/>
</dbReference>
<dbReference type="FunFam" id="1.25.40.10:FF:000808">
    <property type="entry name" value="Pentatricopeptide repeat-containing protein At4g32430, mitochondrial"/>
    <property type="match status" value="1"/>
</dbReference>
<accession>A0AAD7LGN1</accession>
<dbReference type="Gene3D" id="1.25.40.10">
    <property type="entry name" value="Tetratricopeptide repeat domain"/>
    <property type="match status" value="4"/>
</dbReference>
<dbReference type="GO" id="GO:0009451">
    <property type="term" value="P:RNA modification"/>
    <property type="evidence" value="ECO:0007669"/>
    <property type="project" value="InterPro"/>
</dbReference>
<dbReference type="Proteomes" id="UP001163823">
    <property type="component" value="Chromosome 9"/>
</dbReference>
<dbReference type="Pfam" id="PF20431">
    <property type="entry name" value="E_motif"/>
    <property type="match status" value="1"/>
</dbReference>
<evidence type="ECO:0000256" key="2">
    <source>
        <dbReference type="PROSITE-ProRule" id="PRU00708"/>
    </source>
</evidence>
<dbReference type="FunFam" id="1.25.40.10:FF:001681">
    <property type="entry name" value="Pentatricopeptide repeat-containing protein At4g33170 family"/>
    <property type="match status" value="1"/>
</dbReference>
<dbReference type="FunFam" id="1.25.40.10:FF:000196">
    <property type="entry name" value="Pentatricopeptide repeat-containing protein At4g14850"/>
    <property type="match status" value="1"/>
</dbReference>
<feature type="repeat" description="PPR" evidence="2">
    <location>
        <begin position="404"/>
        <end position="438"/>
    </location>
</feature>
<keyword evidence="1" id="KW-0677">Repeat</keyword>
<dbReference type="InterPro" id="IPR046848">
    <property type="entry name" value="E_motif"/>
</dbReference>
<dbReference type="PANTHER" id="PTHR47926">
    <property type="entry name" value="PENTATRICOPEPTIDE REPEAT-CONTAINING PROTEIN"/>
    <property type="match status" value="1"/>
</dbReference>
<dbReference type="Pfam" id="PF01535">
    <property type="entry name" value="PPR"/>
    <property type="match status" value="3"/>
</dbReference>
<dbReference type="EMBL" id="JARAOO010000009">
    <property type="protein sequence ID" value="KAJ7957708.1"/>
    <property type="molecule type" value="Genomic_DNA"/>
</dbReference>
<name>A0AAD7LGN1_QUISA</name>
<sequence length="587" mass="65539">MLRGTLIFVATRQSSFVRHLHGFFESHNVNYTATTEETYSILLRGYAERSTLLSGRAIHAKFIKRSLPISIFLQNHLLNMYVKCGDLHSGLKLFEELPEKNVVSWSAVIAGFVQNGYPEKAFSLFGSMHHEGMTKPNEFTLVSALQACSLWDNLTPAYQIYAFIVQLGFESNIFLVNAFLTALTRHGKLAEAVEIFESCRCKDIVSWNVMMGGYLQFSNVEIPGLWHRMNHEAVKPDNFTFATVLTGVSYLSDLTLGVQVHAQLLKSGYSDEIRVGNTLAAMYIKNHELVEGFKAFDEMALTDVCSWTEMAAGCLQCGEPRKALVVIANMKKMGVTPNKFTLATALNACANLASLEEGKQHHGVRIKLGSDSDVCVDNALLDMYAKCGCMDSALGVFQSMNDRSVITWTTMIMGFAQNGKAREALDIFDEMRLEGVEPNYITFICILYACSEGRFVDEGWKYFSSMTHDHRISPGEGHYACMVNLLGRAGLIREAEELIQRIPFQPGALIWKTLLSACQVHGDVETGKRAAEYALLKDKKDPSTYVLLSNIFADLRNWDSVGIMREIMKCRDVKKVPGSSWIGMGNN</sequence>
<dbReference type="NCBIfam" id="TIGR00756">
    <property type="entry name" value="PPR"/>
    <property type="match status" value="2"/>
</dbReference>
<keyword evidence="4" id="KW-1185">Reference proteome</keyword>
<dbReference type="GO" id="GO:0003723">
    <property type="term" value="F:RNA binding"/>
    <property type="evidence" value="ECO:0007669"/>
    <property type="project" value="InterPro"/>
</dbReference>
<evidence type="ECO:0000256" key="1">
    <source>
        <dbReference type="ARBA" id="ARBA00022737"/>
    </source>
</evidence>
<dbReference type="AlphaFoldDB" id="A0AAD7LGN1"/>
<evidence type="ECO:0000313" key="4">
    <source>
        <dbReference type="Proteomes" id="UP001163823"/>
    </source>
</evidence>
<dbReference type="InterPro" id="IPR011990">
    <property type="entry name" value="TPR-like_helical_dom_sf"/>
</dbReference>
<evidence type="ECO:0000313" key="3">
    <source>
        <dbReference type="EMBL" id="KAJ7957708.1"/>
    </source>
</evidence>
<dbReference type="InterPro" id="IPR046960">
    <property type="entry name" value="PPR_At4g14850-like_plant"/>
</dbReference>
<comment type="caution">
    <text evidence="3">The sequence shown here is derived from an EMBL/GenBank/DDBJ whole genome shotgun (WGS) entry which is preliminary data.</text>
</comment>
<dbReference type="KEGG" id="qsa:O6P43_023974"/>